<evidence type="ECO:0000313" key="1">
    <source>
        <dbReference type="EMBL" id="AMP05058.1"/>
    </source>
</evidence>
<name>A0A127Q4Q3_9BURK</name>
<dbReference type="PATRIC" id="fig|279113.9.peg.2674"/>
<protein>
    <submittedName>
        <fullName evidence="1">Uncharacterized protein</fullName>
    </submittedName>
</protein>
<dbReference type="Proteomes" id="UP000074561">
    <property type="component" value="Chromosome"/>
</dbReference>
<organism evidence="1 2">
    <name type="scientific">Collimonas pratensis</name>
    <dbReference type="NCBI Taxonomy" id="279113"/>
    <lineage>
        <taxon>Bacteria</taxon>
        <taxon>Pseudomonadati</taxon>
        <taxon>Pseudomonadota</taxon>
        <taxon>Betaproteobacteria</taxon>
        <taxon>Burkholderiales</taxon>
        <taxon>Oxalobacteraceae</taxon>
        <taxon>Collimonas</taxon>
    </lineage>
</organism>
<accession>A0A127Q4Q3</accession>
<reference evidence="1 2" key="1">
    <citation type="submission" date="2015-11" db="EMBL/GenBank/DDBJ databases">
        <title>Exploring the genomic traits of fungus-feeding bacterial genus Collimonas.</title>
        <authorList>
            <person name="Song C."/>
            <person name="Schmidt R."/>
            <person name="de Jager V."/>
            <person name="Krzyzanowska D."/>
            <person name="Jongedijk E."/>
            <person name="Cankar K."/>
            <person name="Beekwilder J."/>
            <person name="van Veen A."/>
            <person name="de Boer W."/>
            <person name="van Veen J.A."/>
            <person name="Garbeva P."/>
        </authorList>
    </citation>
    <scope>NUCLEOTIDE SEQUENCE [LARGE SCALE GENOMIC DNA]</scope>
    <source>
        <strain evidence="1 2">Ter91</strain>
    </source>
</reference>
<dbReference type="KEGG" id="cpra:CPter91_2710"/>
<evidence type="ECO:0000313" key="2">
    <source>
        <dbReference type="Proteomes" id="UP000074561"/>
    </source>
</evidence>
<sequence>MLIFSMSTSLTLMRVSRKKHPNHQAKNNQIGMPSSFSGNKTYLPFGKIFNASCQQRWIHRAFAQT</sequence>
<proteinExistence type="predicted"/>
<gene>
    <name evidence="1" type="ORF">CPter91_2710</name>
</gene>
<dbReference type="AlphaFoldDB" id="A0A127Q4Q3"/>
<dbReference type="STRING" id="279113.CPter91_2710"/>
<dbReference type="EMBL" id="CP013234">
    <property type="protein sequence ID" value="AMP05058.1"/>
    <property type="molecule type" value="Genomic_DNA"/>
</dbReference>